<sequence>MATFGINSNFQTSQYNQSVKLSNASATKHVEQPPRQEIASVQHRYPEREFDFTNMTLAEQSNAAKTLYDKGVLSMGEMAFMTGRYGLIEHDGQLGGTTLKQANIERFDVIANMKENLATVQGQGQATSDVVSNYKALISKLEAYQFGLNTSA</sequence>
<dbReference type="RefSeq" id="WP_261591239.1">
    <property type="nucleotide sequence ID" value="NZ_CAMAPD010000001.1"/>
</dbReference>
<dbReference type="Proteomes" id="UP001152485">
    <property type="component" value="Unassembled WGS sequence"/>
</dbReference>
<evidence type="ECO:0000313" key="1">
    <source>
        <dbReference type="EMBL" id="CAH9049779.1"/>
    </source>
</evidence>
<protein>
    <submittedName>
        <fullName evidence="1">Uncharacterized protein</fullName>
    </submittedName>
</protein>
<proteinExistence type="predicted"/>
<comment type="caution">
    <text evidence="1">The sequence shown here is derived from an EMBL/GenBank/DDBJ whole genome shotgun (WGS) entry which is preliminary data.</text>
</comment>
<dbReference type="EMBL" id="CAMAPD010000001">
    <property type="protein sequence ID" value="CAH9049779.1"/>
    <property type="molecule type" value="Genomic_DNA"/>
</dbReference>
<reference evidence="1 2" key="1">
    <citation type="submission" date="2022-07" db="EMBL/GenBank/DDBJ databases">
        <authorList>
            <person name="Criscuolo A."/>
        </authorList>
    </citation>
    <scope>NUCLEOTIDE SEQUENCE [LARGE SCALE GENOMIC DNA]</scope>
    <source>
        <strain evidence="2">CIP 111951</strain>
    </source>
</reference>
<gene>
    <name evidence="1" type="ORF">PSECIP111951_00030</name>
</gene>
<evidence type="ECO:0000313" key="2">
    <source>
        <dbReference type="Proteomes" id="UP001152485"/>
    </source>
</evidence>
<name>A0ABN8UHU2_9GAMM</name>
<accession>A0ABN8UHU2</accession>
<organism evidence="1 2">
    <name type="scientific">Pseudoalteromonas holothuriae</name>
    <dbReference type="NCBI Taxonomy" id="2963714"/>
    <lineage>
        <taxon>Bacteria</taxon>
        <taxon>Pseudomonadati</taxon>
        <taxon>Pseudomonadota</taxon>
        <taxon>Gammaproteobacteria</taxon>
        <taxon>Alteromonadales</taxon>
        <taxon>Pseudoalteromonadaceae</taxon>
        <taxon>Pseudoalteromonas</taxon>
    </lineage>
</organism>